<proteinExistence type="predicted"/>
<protein>
    <submittedName>
        <fullName evidence="1">Uncharacterized protein</fullName>
    </submittedName>
</protein>
<evidence type="ECO:0000313" key="1">
    <source>
        <dbReference type="EMBL" id="KAI4364050.1"/>
    </source>
</evidence>
<name>A0ACB9QCI9_9MYRT</name>
<keyword evidence="2" id="KW-1185">Reference proteome</keyword>
<dbReference type="Proteomes" id="UP001057402">
    <property type="component" value="Chromosome 6"/>
</dbReference>
<reference evidence="2" key="1">
    <citation type="journal article" date="2023" name="Front. Plant Sci.">
        <title>Chromosomal-level genome assembly of Melastoma candidum provides insights into trichome evolution.</title>
        <authorList>
            <person name="Zhong Y."/>
            <person name="Wu W."/>
            <person name="Sun C."/>
            <person name="Zou P."/>
            <person name="Liu Y."/>
            <person name="Dai S."/>
            <person name="Zhou R."/>
        </authorList>
    </citation>
    <scope>NUCLEOTIDE SEQUENCE [LARGE SCALE GENOMIC DNA]</scope>
</reference>
<comment type="caution">
    <text evidence="1">The sequence shown here is derived from an EMBL/GenBank/DDBJ whole genome shotgun (WGS) entry which is preliminary data.</text>
</comment>
<accession>A0ACB9QCI9</accession>
<dbReference type="EMBL" id="CM042885">
    <property type="protein sequence ID" value="KAI4364050.1"/>
    <property type="molecule type" value="Genomic_DNA"/>
</dbReference>
<evidence type="ECO:0000313" key="2">
    <source>
        <dbReference type="Proteomes" id="UP001057402"/>
    </source>
</evidence>
<organism evidence="1 2">
    <name type="scientific">Melastoma candidum</name>
    <dbReference type="NCBI Taxonomy" id="119954"/>
    <lineage>
        <taxon>Eukaryota</taxon>
        <taxon>Viridiplantae</taxon>
        <taxon>Streptophyta</taxon>
        <taxon>Embryophyta</taxon>
        <taxon>Tracheophyta</taxon>
        <taxon>Spermatophyta</taxon>
        <taxon>Magnoliopsida</taxon>
        <taxon>eudicotyledons</taxon>
        <taxon>Gunneridae</taxon>
        <taxon>Pentapetalae</taxon>
        <taxon>rosids</taxon>
        <taxon>malvids</taxon>
        <taxon>Myrtales</taxon>
        <taxon>Melastomataceae</taxon>
        <taxon>Melastomatoideae</taxon>
        <taxon>Melastomateae</taxon>
        <taxon>Melastoma</taxon>
    </lineage>
</organism>
<sequence length="135" mass="14658">MVLWPYPPTGNQLKLTVVACAAGAALMAAGIHLSYANIAPQQARTKARSDYVKSRVRNHCVSRPKFIGPLCYLNELLVYSVGHAFSGMFGRMSLAGNWDIMLLIMPIIWVLVVETPALVARSICPCSPCEEPVAA</sequence>
<gene>
    <name evidence="1" type="ORF">MLD38_020193</name>
</gene>